<organism evidence="2 3">
    <name type="scientific">Streptomyces indiaensis</name>
    <dbReference type="NCBI Taxonomy" id="284033"/>
    <lineage>
        <taxon>Bacteria</taxon>
        <taxon>Bacillati</taxon>
        <taxon>Actinomycetota</taxon>
        <taxon>Actinomycetes</taxon>
        <taxon>Kitasatosporales</taxon>
        <taxon>Streptomycetaceae</taxon>
        <taxon>Streptomyces</taxon>
    </lineage>
</organism>
<gene>
    <name evidence="2" type="ORF">GCM10010104_03790</name>
</gene>
<keyword evidence="3" id="KW-1185">Reference proteome</keyword>
<protein>
    <recommendedName>
        <fullName evidence="4">FkbM family methyltransferase</fullName>
    </recommendedName>
</protein>
<dbReference type="EMBL" id="BAAART010000007">
    <property type="protein sequence ID" value="GAA2769269.1"/>
    <property type="molecule type" value="Genomic_DNA"/>
</dbReference>
<reference evidence="3" key="1">
    <citation type="journal article" date="2019" name="Int. J. Syst. Evol. Microbiol.">
        <title>The Global Catalogue of Microorganisms (GCM) 10K type strain sequencing project: providing services to taxonomists for standard genome sequencing and annotation.</title>
        <authorList>
            <consortium name="The Broad Institute Genomics Platform"/>
            <consortium name="The Broad Institute Genome Sequencing Center for Infectious Disease"/>
            <person name="Wu L."/>
            <person name="Ma J."/>
        </authorList>
    </citation>
    <scope>NUCLEOTIDE SEQUENCE [LARGE SCALE GENOMIC DNA]</scope>
    <source>
        <strain evidence="3">JCM 3053</strain>
    </source>
</reference>
<proteinExistence type="predicted"/>
<name>A0ABP6HCN7_9ACTN</name>
<accession>A0ABP6HCN7</accession>
<evidence type="ECO:0000313" key="3">
    <source>
        <dbReference type="Proteomes" id="UP001501474"/>
    </source>
</evidence>
<evidence type="ECO:0000313" key="2">
    <source>
        <dbReference type="EMBL" id="GAA2769269.1"/>
    </source>
</evidence>
<dbReference type="SUPFAM" id="SSF53335">
    <property type="entry name" value="S-adenosyl-L-methionine-dependent methyltransferases"/>
    <property type="match status" value="1"/>
</dbReference>
<dbReference type="Gene3D" id="3.40.50.150">
    <property type="entry name" value="Vaccinia Virus protein VP39"/>
    <property type="match status" value="1"/>
</dbReference>
<dbReference type="InterPro" id="IPR029063">
    <property type="entry name" value="SAM-dependent_MTases_sf"/>
</dbReference>
<dbReference type="RefSeq" id="WP_234849595.1">
    <property type="nucleotide sequence ID" value="NZ_BAAART010000007.1"/>
</dbReference>
<dbReference type="InterPro" id="IPR006342">
    <property type="entry name" value="FkbM_mtfrase"/>
</dbReference>
<comment type="caution">
    <text evidence="2">The sequence shown here is derived from an EMBL/GenBank/DDBJ whole genome shotgun (WGS) entry which is preliminary data.</text>
</comment>
<dbReference type="Proteomes" id="UP001501474">
    <property type="component" value="Unassembled WGS sequence"/>
</dbReference>
<evidence type="ECO:0008006" key="4">
    <source>
        <dbReference type="Google" id="ProtNLM"/>
    </source>
</evidence>
<evidence type="ECO:0000256" key="1">
    <source>
        <dbReference type="SAM" id="MobiDB-lite"/>
    </source>
</evidence>
<dbReference type="NCBIfam" id="TIGR01444">
    <property type="entry name" value="fkbM_fam"/>
    <property type="match status" value="1"/>
</dbReference>
<feature type="region of interest" description="Disordered" evidence="1">
    <location>
        <begin position="150"/>
        <end position="172"/>
    </location>
</feature>
<feature type="compositionally biased region" description="Basic residues" evidence="1">
    <location>
        <begin position="163"/>
        <end position="172"/>
    </location>
</feature>
<sequence length="231" mass="25565">MRARRTAAVGAALRWSAHRFPFVSDEVAALRAFVPAGSVCVDAGAEYGLYTWVPAALAGPSGRVHSVEPLPGPCHRLRVTGRLLGARNVTVRRATLGDRCGRGRLSLPVRRGLPVHGRAHLADGARGPGPDAEFRASRTVEAPVRTLDQLAHDSGPQRPGLRQGRRRRHRTRRAEGWFGHLRRHLAKYGVEPGEVLGRLRDFGYQPHRRPREGWVPVTHVTDDCRNYLFTA</sequence>